<keyword evidence="2" id="KW-1185">Reference proteome</keyword>
<evidence type="ECO:0000313" key="1">
    <source>
        <dbReference type="EMBL" id="CAH1439101.1"/>
    </source>
</evidence>
<evidence type="ECO:0000313" key="2">
    <source>
        <dbReference type="Proteomes" id="UP001157418"/>
    </source>
</evidence>
<dbReference type="EMBL" id="CAKMRJ010004445">
    <property type="protein sequence ID" value="CAH1439101.1"/>
    <property type="molecule type" value="Genomic_DNA"/>
</dbReference>
<name>A0AAU9NMK2_9ASTR</name>
<sequence>MFSLKKPTHDQVPVWVNIFSIPLQHFNNVGLSLIASKLGKPLEIDSYTTTMCEHATGRVVYARILIEMSVKDPWDKDIKIKAFTNKDNPKKEEDVQFVHGSPEFDESSGSCTAFCDSNHSNKKVFFSDSPISCEASIGNVENIGKIYDEAATAYEFGDDIVSENDIEVSFDATYDPHTINETCEKFVYNHDMSEEFFAVKFVSPTMATPMSVKGHVISSKDPLPYVIAPSPSEGVVPANLIIHRSSPLMVDKDVLGKDSPACLEKEHTTISSSIGM</sequence>
<dbReference type="PANTHER" id="PTHR31286:SF99">
    <property type="entry name" value="DUF4283 DOMAIN-CONTAINING PROTEIN"/>
    <property type="match status" value="1"/>
</dbReference>
<proteinExistence type="predicted"/>
<dbReference type="InterPro" id="IPR040256">
    <property type="entry name" value="At4g02000-like"/>
</dbReference>
<dbReference type="PANTHER" id="PTHR31286">
    <property type="entry name" value="GLYCINE-RICH CELL WALL STRUCTURAL PROTEIN 1.8-LIKE"/>
    <property type="match status" value="1"/>
</dbReference>
<organism evidence="1 2">
    <name type="scientific">Lactuca virosa</name>
    <dbReference type="NCBI Taxonomy" id="75947"/>
    <lineage>
        <taxon>Eukaryota</taxon>
        <taxon>Viridiplantae</taxon>
        <taxon>Streptophyta</taxon>
        <taxon>Embryophyta</taxon>
        <taxon>Tracheophyta</taxon>
        <taxon>Spermatophyta</taxon>
        <taxon>Magnoliopsida</taxon>
        <taxon>eudicotyledons</taxon>
        <taxon>Gunneridae</taxon>
        <taxon>Pentapetalae</taxon>
        <taxon>asterids</taxon>
        <taxon>campanulids</taxon>
        <taxon>Asterales</taxon>
        <taxon>Asteraceae</taxon>
        <taxon>Cichorioideae</taxon>
        <taxon>Cichorieae</taxon>
        <taxon>Lactucinae</taxon>
        <taxon>Lactuca</taxon>
    </lineage>
</organism>
<accession>A0AAU9NMK2</accession>
<gene>
    <name evidence="1" type="ORF">LVIROSA_LOCUS25324</name>
</gene>
<comment type="caution">
    <text evidence="1">The sequence shown here is derived from an EMBL/GenBank/DDBJ whole genome shotgun (WGS) entry which is preliminary data.</text>
</comment>
<dbReference type="AlphaFoldDB" id="A0AAU9NMK2"/>
<evidence type="ECO:0008006" key="3">
    <source>
        <dbReference type="Google" id="ProtNLM"/>
    </source>
</evidence>
<protein>
    <recommendedName>
        <fullName evidence="3">DUF4283 domain-containing protein</fullName>
    </recommendedName>
</protein>
<reference evidence="1 2" key="1">
    <citation type="submission" date="2022-01" db="EMBL/GenBank/DDBJ databases">
        <authorList>
            <person name="Xiong W."/>
            <person name="Schranz E."/>
        </authorList>
    </citation>
    <scope>NUCLEOTIDE SEQUENCE [LARGE SCALE GENOMIC DNA]</scope>
</reference>
<dbReference type="Proteomes" id="UP001157418">
    <property type="component" value="Unassembled WGS sequence"/>
</dbReference>